<dbReference type="InterPro" id="IPR013249">
    <property type="entry name" value="RNA_pol_sigma70_r4_t2"/>
</dbReference>
<dbReference type="InterPro" id="IPR014327">
    <property type="entry name" value="RNA_pol_sigma70_bacteroid"/>
</dbReference>
<dbReference type="Pfam" id="PF08281">
    <property type="entry name" value="Sigma70_r4_2"/>
    <property type="match status" value="1"/>
</dbReference>
<dbReference type="InterPro" id="IPR007627">
    <property type="entry name" value="RNA_pol_sigma70_r2"/>
</dbReference>
<dbReference type="InterPro" id="IPR014284">
    <property type="entry name" value="RNA_pol_sigma-70_dom"/>
</dbReference>
<dbReference type="InterPro" id="IPR013324">
    <property type="entry name" value="RNA_pol_sigma_r3/r4-like"/>
</dbReference>
<dbReference type="InterPro" id="IPR039425">
    <property type="entry name" value="RNA_pol_sigma-70-like"/>
</dbReference>
<evidence type="ECO:0000313" key="8">
    <source>
        <dbReference type="Proteomes" id="UP000059672"/>
    </source>
</evidence>
<dbReference type="Gene3D" id="1.10.10.10">
    <property type="entry name" value="Winged helix-like DNA-binding domain superfamily/Winged helix DNA-binding domain"/>
    <property type="match status" value="1"/>
</dbReference>
<dbReference type="SUPFAM" id="SSF88659">
    <property type="entry name" value="Sigma3 and sigma4 domains of RNA polymerase sigma factors"/>
    <property type="match status" value="1"/>
</dbReference>
<protein>
    <submittedName>
        <fullName evidence="7">LuxR family transcriptional regulator</fullName>
    </submittedName>
</protein>
<dbReference type="InterPro" id="IPR013325">
    <property type="entry name" value="RNA_pol_sigma_r2"/>
</dbReference>
<dbReference type="STRING" id="1622118.Lupro_10610"/>
<evidence type="ECO:0000259" key="6">
    <source>
        <dbReference type="Pfam" id="PF08281"/>
    </source>
</evidence>
<reference evidence="7 8" key="2">
    <citation type="journal article" date="2016" name="Int. J. Syst. Evol. Microbiol.">
        <title>Lutibacter profundi sp. nov., isolated from a deep-sea hydrothermal system on the Arctic Mid-Ocean Ridge and emended description of the genus Lutibacter.</title>
        <authorList>
            <person name="Le Moine Bauer S."/>
            <person name="Roalkvam I."/>
            <person name="Steen I.H."/>
            <person name="Dahle H."/>
        </authorList>
    </citation>
    <scope>NUCLEOTIDE SEQUENCE [LARGE SCALE GENOMIC DNA]</scope>
    <source>
        <strain evidence="7 8">LP1</strain>
    </source>
</reference>
<dbReference type="RefSeq" id="WP_068209926.1">
    <property type="nucleotide sequence ID" value="NZ_CP013355.1"/>
</dbReference>
<dbReference type="GO" id="GO:0003677">
    <property type="term" value="F:DNA binding"/>
    <property type="evidence" value="ECO:0007669"/>
    <property type="project" value="InterPro"/>
</dbReference>
<sequence>MKRNFEENANLIFHLKKGNEQAYSFLVNYYNHRLCVYANSLINDKSLAEDIVQNVFIKTWEKRKFLIEDFSIRSFLYKSVYNEYIDQYRKNRSVTLLEKKYIEALDTIVEEDYSVLEKLYIMVQKEVHNLPPKCKNVFLLSKQEGLSNIEISEHLNVSVKTVESHITKAFCLIRERVNVKIHTITAFFILFDENKPISH</sequence>
<dbReference type="PATRIC" id="fig|1622118.3.peg.2184"/>
<evidence type="ECO:0000256" key="4">
    <source>
        <dbReference type="ARBA" id="ARBA00023163"/>
    </source>
</evidence>
<evidence type="ECO:0000256" key="3">
    <source>
        <dbReference type="ARBA" id="ARBA00023082"/>
    </source>
</evidence>
<proteinExistence type="inferred from homology"/>
<dbReference type="NCBIfam" id="TIGR02985">
    <property type="entry name" value="Sig70_bacteroi1"/>
    <property type="match status" value="1"/>
</dbReference>
<dbReference type="EMBL" id="CP013355">
    <property type="protein sequence ID" value="AMC11690.1"/>
    <property type="molecule type" value="Genomic_DNA"/>
</dbReference>
<dbReference type="NCBIfam" id="TIGR02937">
    <property type="entry name" value="sigma70-ECF"/>
    <property type="match status" value="1"/>
</dbReference>
<dbReference type="Proteomes" id="UP000059672">
    <property type="component" value="Chromosome"/>
</dbReference>
<evidence type="ECO:0000256" key="1">
    <source>
        <dbReference type="ARBA" id="ARBA00010641"/>
    </source>
</evidence>
<keyword evidence="8" id="KW-1185">Reference proteome</keyword>
<dbReference type="Gene3D" id="1.10.1740.10">
    <property type="match status" value="1"/>
</dbReference>
<name>A0A0X8G7X6_9FLAO</name>
<dbReference type="InterPro" id="IPR036388">
    <property type="entry name" value="WH-like_DNA-bd_sf"/>
</dbReference>
<keyword evidence="4" id="KW-0804">Transcription</keyword>
<comment type="similarity">
    <text evidence="1">Belongs to the sigma-70 factor family. ECF subfamily.</text>
</comment>
<keyword evidence="2" id="KW-0805">Transcription regulation</keyword>
<reference evidence="8" key="1">
    <citation type="submission" date="2015-12" db="EMBL/GenBank/DDBJ databases">
        <title>Complete genome sequence of Lutibacter profundus strain LP1.</title>
        <authorList>
            <person name="Wissuwa J."/>
            <person name="Le Moine Bauer S."/>
            <person name="Stokke R."/>
            <person name="Dahle H."/>
            <person name="Steen I.H."/>
        </authorList>
    </citation>
    <scope>NUCLEOTIDE SEQUENCE [LARGE SCALE GENOMIC DNA]</scope>
    <source>
        <strain evidence="8">LP1</strain>
    </source>
</reference>
<dbReference type="SUPFAM" id="SSF88946">
    <property type="entry name" value="Sigma2 domain of RNA polymerase sigma factors"/>
    <property type="match status" value="1"/>
</dbReference>
<dbReference type="GO" id="GO:0016987">
    <property type="term" value="F:sigma factor activity"/>
    <property type="evidence" value="ECO:0007669"/>
    <property type="project" value="UniProtKB-KW"/>
</dbReference>
<dbReference type="Pfam" id="PF04542">
    <property type="entry name" value="Sigma70_r2"/>
    <property type="match status" value="1"/>
</dbReference>
<dbReference type="PANTHER" id="PTHR43133:SF46">
    <property type="entry name" value="RNA POLYMERASE SIGMA-70 FACTOR ECF SUBFAMILY"/>
    <property type="match status" value="1"/>
</dbReference>
<dbReference type="KEGG" id="lut:Lupro_10610"/>
<gene>
    <name evidence="7" type="ORF">Lupro_10610</name>
</gene>
<dbReference type="GO" id="GO:0006352">
    <property type="term" value="P:DNA-templated transcription initiation"/>
    <property type="evidence" value="ECO:0007669"/>
    <property type="project" value="InterPro"/>
</dbReference>
<organism evidence="7 8">
    <name type="scientific">Lutibacter profundi</name>
    <dbReference type="NCBI Taxonomy" id="1622118"/>
    <lineage>
        <taxon>Bacteria</taxon>
        <taxon>Pseudomonadati</taxon>
        <taxon>Bacteroidota</taxon>
        <taxon>Flavobacteriia</taxon>
        <taxon>Flavobacteriales</taxon>
        <taxon>Flavobacteriaceae</taxon>
        <taxon>Lutibacter</taxon>
    </lineage>
</organism>
<keyword evidence="3" id="KW-0731">Sigma factor</keyword>
<dbReference type="OrthoDB" id="1100095at2"/>
<dbReference type="PANTHER" id="PTHR43133">
    <property type="entry name" value="RNA POLYMERASE ECF-TYPE SIGMA FACTO"/>
    <property type="match status" value="1"/>
</dbReference>
<evidence type="ECO:0000259" key="5">
    <source>
        <dbReference type="Pfam" id="PF04542"/>
    </source>
</evidence>
<evidence type="ECO:0000256" key="2">
    <source>
        <dbReference type="ARBA" id="ARBA00023015"/>
    </source>
</evidence>
<dbReference type="AlphaFoldDB" id="A0A0X8G7X6"/>
<feature type="domain" description="RNA polymerase sigma factor 70 region 4 type 2" evidence="6">
    <location>
        <begin position="123"/>
        <end position="169"/>
    </location>
</feature>
<evidence type="ECO:0000313" key="7">
    <source>
        <dbReference type="EMBL" id="AMC11690.1"/>
    </source>
</evidence>
<feature type="domain" description="RNA polymerase sigma-70 region 2" evidence="5">
    <location>
        <begin position="26"/>
        <end position="92"/>
    </location>
</feature>
<accession>A0A0X8G7X6</accession>